<comment type="caution">
    <text evidence="10">The sequence shown here is derived from an EMBL/GenBank/DDBJ whole genome shotgun (WGS) entry which is preliminary data.</text>
</comment>
<comment type="subcellular location">
    <subcellularLocation>
        <location evidence="1">Nucleus</location>
    </subcellularLocation>
</comment>
<protein>
    <recommendedName>
        <fullName evidence="9">C2H2-type domain-containing protein</fullName>
    </recommendedName>
</protein>
<keyword evidence="5" id="KW-0862">Zinc</keyword>
<dbReference type="InterPro" id="IPR013087">
    <property type="entry name" value="Znf_C2H2_type"/>
</dbReference>
<evidence type="ECO:0000256" key="2">
    <source>
        <dbReference type="ARBA" id="ARBA00022723"/>
    </source>
</evidence>
<evidence type="ECO:0000256" key="1">
    <source>
        <dbReference type="ARBA" id="ARBA00004123"/>
    </source>
</evidence>
<dbReference type="Pfam" id="PF00096">
    <property type="entry name" value="zf-C2H2"/>
    <property type="match status" value="1"/>
</dbReference>
<dbReference type="InterPro" id="IPR036236">
    <property type="entry name" value="Znf_C2H2_sf"/>
</dbReference>
<dbReference type="PROSITE" id="PS00028">
    <property type="entry name" value="ZINC_FINGER_C2H2_1"/>
    <property type="match status" value="2"/>
</dbReference>
<evidence type="ECO:0000313" key="10">
    <source>
        <dbReference type="EMBL" id="KAK7470472.1"/>
    </source>
</evidence>
<feature type="domain" description="C2H2-type" evidence="9">
    <location>
        <begin position="29"/>
        <end position="59"/>
    </location>
</feature>
<dbReference type="InterPro" id="IPR050888">
    <property type="entry name" value="ZnF_C2H2-type_TF"/>
</dbReference>
<organism evidence="10 11">
    <name type="scientific">Marasmiellus scandens</name>
    <dbReference type="NCBI Taxonomy" id="2682957"/>
    <lineage>
        <taxon>Eukaryota</taxon>
        <taxon>Fungi</taxon>
        <taxon>Dikarya</taxon>
        <taxon>Basidiomycota</taxon>
        <taxon>Agaricomycotina</taxon>
        <taxon>Agaricomycetes</taxon>
        <taxon>Agaricomycetidae</taxon>
        <taxon>Agaricales</taxon>
        <taxon>Marasmiineae</taxon>
        <taxon>Omphalotaceae</taxon>
        <taxon>Marasmiellus</taxon>
    </lineage>
</organism>
<evidence type="ECO:0000256" key="8">
    <source>
        <dbReference type="SAM" id="MobiDB-lite"/>
    </source>
</evidence>
<dbReference type="EMBL" id="JBANRG010000002">
    <property type="protein sequence ID" value="KAK7470472.1"/>
    <property type="molecule type" value="Genomic_DNA"/>
</dbReference>
<keyword evidence="11" id="KW-1185">Reference proteome</keyword>
<feature type="compositionally biased region" description="Acidic residues" evidence="8">
    <location>
        <begin position="59"/>
        <end position="83"/>
    </location>
</feature>
<dbReference type="Gene3D" id="3.30.160.60">
    <property type="entry name" value="Classic Zinc Finger"/>
    <property type="match status" value="3"/>
</dbReference>
<reference evidence="10 11" key="1">
    <citation type="submission" date="2024-01" db="EMBL/GenBank/DDBJ databases">
        <title>A draft genome for the cacao thread blight pathogen Marasmiellus scandens.</title>
        <authorList>
            <person name="Baruah I.K."/>
            <person name="Leung J."/>
            <person name="Bukari Y."/>
            <person name="Amoako-Attah I."/>
            <person name="Meinhardt L.W."/>
            <person name="Bailey B.A."/>
            <person name="Cohen S.P."/>
        </authorList>
    </citation>
    <scope>NUCLEOTIDE SEQUENCE [LARGE SCALE GENOMIC DNA]</scope>
    <source>
        <strain evidence="10 11">GH-19</strain>
    </source>
</reference>
<feature type="domain" description="C2H2-type" evidence="9">
    <location>
        <begin position="247"/>
        <end position="272"/>
    </location>
</feature>
<keyword evidence="2" id="KW-0479">Metal-binding</keyword>
<keyword evidence="4 7" id="KW-0863">Zinc-finger</keyword>
<keyword evidence="6" id="KW-0539">Nucleus</keyword>
<dbReference type="SUPFAM" id="SSF57667">
    <property type="entry name" value="beta-beta-alpha zinc fingers"/>
    <property type="match status" value="1"/>
</dbReference>
<dbReference type="Pfam" id="PF12874">
    <property type="entry name" value="zf-met"/>
    <property type="match status" value="1"/>
</dbReference>
<feature type="domain" description="C2H2-type" evidence="9">
    <location>
        <begin position="86"/>
        <end position="111"/>
    </location>
</feature>
<name>A0ABR1K1M0_9AGAR</name>
<sequence>MPICNQCNRSFETNHALTAHCSAKAHFNYRCIPCNRVFVDQLALQQHLDNAPIHQSESDNSDNSDYEWDDDTDSDADSDLDSDTDTYCRTCDRSFIHREALYQHLSASAIHNWCFVCSRDFEHPVDLARHNASRVHEPADMKCPLCSRMFKSPSDIANHIESGSAGHSRINRHHVTAAVHRMEITPPISISRQIAGPPSIPTVTEYVVTQLAFNGKAYECYLCHRQCRTLRGLNDHLNSPAHDDDQFQCPHGKCGKQFTVISALIRHIESESCGLAKFRTVEKYTNQLTAQFSRLLTF</sequence>
<evidence type="ECO:0000259" key="9">
    <source>
        <dbReference type="PROSITE" id="PS50157"/>
    </source>
</evidence>
<feature type="region of interest" description="Disordered" evidence="8">
    <location>
        <begin position="51"/>
        <end position="83"/>
    </location>
</feature>
<dbReference type="PANTHER" id="PTHR24406">
    <property type="entry name" value="TRANSCRIPTIONAL REPRESSOR CTCFL-RELATED"/>
    <property type="match status" value="1"/>
</dbReference>
<accession>A0ABR1K1M0</accession>
<keyword evidence="3" id="KW-0677">Repeat</keyword>
<evidence type="ECO:0000256" key="5">
    <source>
        <dbReference type="ARBA" id="ARBA00022833"/>
    </source>
</evidence>
<dbReference type="SMART" id="SM00355">
    <property type="entry name" value="ZnF_C2H2"/>
    <property type="match status" value="7"/>
</dbReference>
<evidence type="ECO:0000256" key="4">
    <source>
        <dbReference type="ARBA" id="ARBA00022771"/>
    </source>
</evidence>
<evidence type="ECO:0000256" key="7">
    <source>
        <dbReference type="PROSITE-ProRule" id="PRU00042"/>
    </source>
</evidence>
<evidence type="ECO:0000256" key="6">
    <source>
        <dbReference type="ARBA" id="ARBA00023242"/>
    </source>
</evidence>
<dbReference type="PROSITE" id="PS50157">
    <property type="entry name" value="ZINC_FINGER_C2H2_2"/>
    <property type="match status" value="3"/>
</dbReference>
<dbReference type="Proteomes" id="UP001498398">
    <property type="component" value="Unassembled WGS sequence"/>
</dbReference>
<gene>
    <name evidence="10" type="ORF">VKT23_001898</name>
</gene>
<evidence type="ECO:0000256" key="3">
    <source>
        <dbReference type="ARBA" id="ARBA00022737"/>
    </source>
</evidence>
<evidence type="ECO:0000313" key="11">
    <source>
        <dbReference type="Proteomes" id="UP001498398"/>
    </source>
</evidence>
<proteinExistence type="predicted"/>